<dbReference type="InterPro" id="IPR011042">
    <property type="entry name" value="6-blade_b-propeller_TolB-like"/>
</dbReference>
<evidence type="ECO:0000313" key="4">
    <source>
        <dbReference type="Proteomes" id="UP000254771"/>
    </source>
</evidence>
<dbReference type="GO" id="GO:0043161">
    <property type="term" value="P:proteasome-mediated ubiquitin-dependent protein catabolic process"/>
    <property type="evidence" value="ECO:0007669"/>
    <property type="project" value="TreeGrafter"/>
</dbReference>
<dbReference type="PROSITE" id="PS51125">
    <property type="entry name" value="NHL"/>
    <property type="match status" value="4"/>
</dbReference>
<keyword evidence="1" id="KW-0677">Repeat</keyword>
<dbReference type="InterPro" id="IPR050952">
    <property type="entry name" value="TRIM-NHL_E3_ligases"/>
</dbReference>
<dbReference type="GO" id="GO:0000209">
    <property type="term" value="P:protein polyubiquitination"/>
    <property type="evidence" value="ECO:0007669"/>
    <property type="project" value="TreeGrafter"/>
</dbReference>
<organism evidence="3 4">
    <name type="scientific">endosymbiont of Escarpia spicata</name>
    <dbReference type="NCBI Taxonomy" id="2200908"/>
    <lineage>
        <taxon>Bacteria</taxon>
        <taxon>Pseudomonadati</taxon>
        <taxon>Pseudomonadota</taxon>
        <taxon>Gammaproteobacteria</taxon>
        <taxon>sulfur-oxidizing symbionts</taxon>
    </lineage>
</organism>
<proteinExistence type="predicted"/>
<dbReference type="PANTHER" id="PTHR24104:SF25">
    <property type="entry name" value="PROTEIN LIN-41"/>
    <property type="match status" value="1"/>
</dbReference>
<reference evidence="3 4" key="1">
    <citation type="journal article" date="2018" name="ISME J.">
        <title>Endosymbiont genomes yield clues of tubeworm success.</title>
        <authorList>
            <person name="Li Y."/>
            <person name="Liles M.R."/>
            <person name="Halanych K.M."/>
        </authorList>
    </citation>
    <scope>NUCLEOTIDE SEQUENCE [LARGE SCALE GENOMIC DNA]</scope>
    <source>
        <strain evidence="3">A1462</strain>
    </source>
</reference>
<comment type="caution">
    <text evidence="3">The sequence shown here is derived from an EMBL/GenBank/DDBJ whole genome shotgun (WGS) entry which is preliminary data.</text>
</comment>
<dbReference type="GO" id="GO:0061630">
    <property type="term" value="F:ubiquitin protein ligase activity"/>
    <property type="evidence" value="ECO:0007669"/>
    <property type="project" value="TreeGrafter"/>
</dbReference>
<keyword evidence="4" id="KW-1185">Reference proteome</keyword>
<dbReference type="AlphaFoldDB" id="A0A370DJH4"/>
<dbReference type="Proteomes" id="UP000254771">
    <property type="component" value="Unassembled WGS sequence"/>
</dbReference>
<feature type="repeat" description="NHL" evidence="2">
    <location>
        <begin position="138"/>
        <end position="179"/>
    </location>
</feature>
<dbReference type="Gene3D" id="2.120.10.30">
    <property type="entry name" value="TolB, C-terminal domain"/>
    <property type="match status" value="3"/>
</dbReference>
<accession>A0A370DJH4</accession>
<dbReference type="PANTHER" id="PTHR24104">
    <property type="entry name" value="E3 UBIQUITIN-PROTEIN LIGASE NHLRC1-RELATED"/>
    <property type="match status" value="1"/>
</dbReference>
<sequence>MPYLWSRKVNLELTKYSLKPMLQSGFLLAVVVSGMLLASGCATHTPTPEAKVTSPEQFVWPAPPQQPRVRYLGSLKSLEDVAGKRQQSLRDKLLGSKEGEHRTLTKPYGVHSDSKGRVFVADSGIAGLVVFDLEKKDLSFWGVSGPGALRKPLGVTSDAQGNVYVSDVIDHRVVVFDHEGNYLNAMGGQDTLITPVGMVFNERIQRLYVADSKKHQIIVFDREGNVDFTIGKQGSETGNLNSPTNIAIDKEGRLYVADTLNFRVQIFAADGTHISTFGKIGDGRGDFSRLKGIGVDSEGHIYAVDAAFNNFQVFNREGQLLLVVGQTGTGPGGFYLPAGAHVDQNNRIFIADQFNMRIQMFEYLGESDTSPPPLSKISNDP</sequence>
<dbReference type="Pfam" id="PF17170">
    <property type="entry name" value="DUF5128"/>
    <property type="match status" value="1"/>
</dbReference>
<feature type="repeat" description="NHL" evidence="2">
    <location>
        <begin position="227"/>
        <end position="270"/>
    </location>
</feature>
<dbReference type="GO" id="GO:0008270">
    <property type="term" value="F:zinc ion binding"/>
    <property type="evidence" value="ECO:0007669"/>
    <property type="project" value="UniProtKB-KW"/>
</dbReference>
<dbReference type="EMBL" id="QFXE01000014">
    <property type="protein sequence ID" value="RDH85058.1"/>
    <property type="molecule type" value="Genomic_DNA"/>
</dbReference>
<dbReference type="Pfam" id="PF01436">
    <property type="entry name" value="NHL"/>
    <property type="match status" value="1"/>
</dbReference>
<evidence type="ECO:0000256" key="1">
    <source>
        <dbReference type="ARBA" id="ARBA00022737"/>
    </source>
</evidence>
<dbReference type="SUPFAM" id="SSF101898">
    <property type="entry name" value="NHL repeat"/>
    <property type="match status" value="1"/>
</dbReference>
<feature type="repeat" description="NHL" evidence="2">
    <location>
        <begin position="321"/>
        <end position="364"/>
    </location>
</feature>
<gene>
    <name evidence="3" type="ORF">DIZ78_11565</name>
</gene>
<evidence type="ECO:0000256" key="2">
    <source>
        <dbReference type="PROSITE-ProRule" id="PRU00504"/>
    </source>
</evidence>
<evidence type="ECO:0000313" key="3">
    <source>
        <dbReference type="EMBL" id="RDH85058.1"/>
    </source>
</evidence>
<name>A0A370DJH4_9GAMM</name>
<feature type="repeat" description="NHL" evidence="2">
    <location>
        <begin position="274"/>
        <end position="317"/>
    </location>
</feature>
<protein>
    <recommendedName>
        <fullName evidence="5">6-bladed beta-propeller</fullName>
    </recommendedName>
</protein>
<evidence type="ECO:0008006" key="5">
    <source>
        <dbReference type="Google" id="ProtNLM"/>
    </source>
</evidence>
<dbReference type="CDD" id="cd14962">
    <property type="entry name" value="NHL_like_6"/>
    <property type="match status" value="1"/>
</dbReference>
<dbReference type="InterPro" id="IPR001258">
    <property type="entry name" value="NHL_repeat"/>
</dbReference>